<dbReference type="InterPro" id="IPR036388">
    <property type="entry name" value="WH-like_DNA-bd_sf"/>
</dbReference>
<dbReference type="InterPro" id="IPR018490">
    <property type="entry name" value="cNMP-bd_dom_sf"/>
</dbReference>
<dbReference type="AlphaFoldDB" id="A0A1H3A4M7"/>
<dbReference type="SMART" id="SM00100">
    <property type="entry name" value="cNMP"/>
    <property type="match status" value="1"/>
</dbReference>
<organism evidence="6 7">
    <name type="scientific">Ruegeria halocynthiae</name>
    <dbReference type="NCBI Taxonomy" id="985054"/>
    <lineage>
        <taxon>Bacteria</taxon>
        <taxon>Pseudomonadati</taxon>
        <taxon>Pseudomonadota</taxon>
        <taxon>Alphaproteobacteria</taxon>
        <taxon>Rhodobacterales</taxon>
        <taxon>Roseobacteraceae</taxon>
        <taxon>Ruegeria</taxon>
    </lineage>
</organism>
<dbReference type="GO" id="GO:0003677">
    <property type="term" value="F:DNA binding"/>
    <property type="evidence" value="ECO:0007669"/>
    <property type="project" value="UniProtKB-KW"/>
</dbReference>
<dbReference type="CDD" id="cd00038">
    <property type="entry name" value="CAP_ED"/>
    <property type="match status" value="1"/>
</dbReference>
<keyword evidence="3" id="KW-0804">Transcription</keyword>
<evidence type="ECO:0000313" key="6">
    <source>
        <dbReference type="EMBL" id="SDX24148.1"/>
    </source>
</evidence>
<feature type="domain" description="HTH crp-type" evidence="5">
    <location>
        <begin position="190"/>
        <end position="258"/>
    </location>
</feature>
<dbReference type="SUPFAM" id="SSF46785">
    <property type="entry name" value="Winged helix' DNA-binding domain"/>
    <property type="match status" value="1"/>
</dbReference>
<evidence type="ECO:0000256" key="3">
    <source>
        <dbReference type="ARBA" id="ARBA00023163"/>
    </source>
</evidence>
<gene>
    <name evidence="6" type="ORF">SAMN05444358_10425</name>
</gene>
<dbReference type="SUPFAM" id="SSF51206">
    <property type="entry name" value="cAMP-binding domain-like"/>
    <property type="match status" value="1"/>
</dbReference>
<keyword evidence="2" id="KW-0238">DNA-binding</keyword>
<keyword evidence="6" id="KW-0418">Kinase</keyword>
<dbReference type="InterPro" id="IPR012318">
    <property type="entry name" value="HTH_CRP"/>
</dbReference>
<feature type="domain" description="Cyclic nucleotide-binding" evidence="4">
    <location>
        <begin position="56"/>
        <end position="165"/>
    </location>
</feature>
<keyword evidence="6" id="KW-0808">Transferase</keyword>
<dbReference type="PROSITE" id="PS50042">
    <property type="entry name" value="CNMP_BINDING_3"/>
    <property type="match status" value="1"/>
</dbReference>
<dbReference type="Gene3D" id="1.10.10.10">
    <property type="entry name" value="Winged helix-like DNA-binding domain superfamily/Winged helix DNA-binding domain"/>
    <property type="match status" value="1"/>
</dbReference>
<evidence type="ECO:0000256" key="2">
    <source>
        <dbReference type="ARBA" id="ARBA00023125"/>
    </source>
</evidence>
<dbReference type="EMBL" id="FNNP01000004">
    <property type="protein sequence ID" value="SDX24148.1"/>
    <property type="molecule type" value="Genomic_DNA"/>
</dbReference>
<dbReference type="Gene3D" id="2.60.120.10">
    <property type="entry name" value="Jelly Rolls"/>
    <property type="match status" value="1"/>
</dbReference>
<dbReference type="InterPro" id="IPR036390">
    <property type="entry name" value="WH_DNA-bd_sf"/>
</dbReference>
<keyword evidence="7" id="KW-1185">Reference proteome</keyword>
<dbReference type="PANTHER" id="PTHR24567">
    <property type="entry name" value="CRP FAMILY TRANSCRIPTIONAL REGULATORY PROTEIN"/>
    <property type="match status" value="1"/>
</dbReference>
<name>A0A1H3A4M7_9RHOB</name>
<evidence type="ECO:0000256" key="1">
    <source>
        <dbReference type="ARBA" id="ARBA00023015"/>
    </source>
</evidence>
<dbReference type="Pfam" id="PF13545">
    <property type="entry name" value="HTH_Crp_2"/>
    <property type="match status" value="1"/>
</dbReference>
<keyword evidence="1" id="KW-0805">Transcription regulation</keyword>
<evidence type="ECO:0000313" key="7">
    <source>
        <dbReference type="Proteomes" id="UP000183400"/>
    </source>
</evidence>
<reference evidence="7" key="1">
    <citation type="submission" date="2016-10" db="EMBL/GenBank/DDBJ databases">
        <authorList>
            <person name="Varghese N."/>
            <person name="Submissions S."/>
        </authorList>
    </citation>
    <scope>NUCLEOTIDE SEQUENCE [LARGE SCALE GENOMIC DNA]</scope>
    <source>
        <strain evidence="7">DSM 27839</strain>
    </source>
</reference>
<dbReference type="Proteomes" id="UP000183400">
    <property type="component" value="Unassembled WGS sequence"/>
</dbReference>
<dbReference type="Pfam" id="PF00027">
    <property type="entry name" value="cNMP_binding"/>
    <property type="match status" value="1"/>
</dbReference>
<dbReference type="GO" id="GO:0003700">
    <property type="term" value="F:DNA-binding transcription factor activity"/>
    <property type="evidence" value="ECO:0007669"/>
    <property type="project" value="TreeGrafter"/>
</dbReference>
<dbReference type="PANTHER" id="PTHR24567:SF74">
    <property type="entry name" value="HTH-TYPE TRANSCRIPTIONAL REGULATOR ARCR"/>
    <property type="match status" value="1"/>
</dbReference>
<accession>A0A1H3A4M7</accession>
<dbReference type="GO" id="GO:0016301">
    <property type="term" value="F:kinase activity"/>
    <property type="evidence" value="ECO:0007669"/>
    <property type="project" value="UniProtKB-KW"/>
</dbReference>
<sequence length="274" mass="30251">MTIVKFTEHNTMVHICRLCHSVGQGWTNRAFAPAGSNRGIFLSHEAQKAIARQSLLLRSLPEQHVETLLSHAIWRQYDRGETIFLQEETARAIHVVLEGWVKLFRMTPTGAEAVVSVFTRGDSFGEAVALRNVPYPVSAEAVSACDVMHIPSPILISLMKEDPEIGISILAATFTHLHSLVAQLEQLKAQTGAQRVAEFLLNLCDSDKGGCDVALPYDKMLIAGRLGMKPESLSRAFSRLKAVGVKINRNHAEISDIALLRDYAESDPAENWGR</sequence>
<evidence type="ECO:0000259" key="5">
    <source>
        <dbReference type="PROSITE" id="PS51063"/>
    </source>
</evidence>
<evidence type="ECO:0000259" key="4">
    <source>
        <dbReference type="PROSITE" id="PS50042"/>
    </source>
</evidence>
<dbReference type="GO" id="GO:0005829">
    <property type="term" value="C:cytosol"/>
    <property type="evidence" value="ECO:0007669"/>
    <property type="project" value="TreeGrafter"/>
</dbReference>
<dbReference type="STRING" id="985054.SAMN05444358_10425"/>
<protein>
    <submittedName>
        <fullName evidence="6">cAMP-binding domain of CRP or a regulatory subunit of cAMP-dependent protein kinases</fullName>
    </submittedName>
</protein>
<dbReference type="InterPro" id="IPR014710">
    <property type="entry name" value="RmlC-like_jellyroll"/>
</dbReference>
<dbReference type="InterPro" id="IPR000595">
    <property type="entry name" value="cNMP-bd_dom"/>
</dbReference>
<dbReference type="InterPro" id="IPR050397">
    <property type="entry name" value="Env_Response_Regulators"/>
</dbReference>
<dbReference type="PROSITE" id="PS51063">
    <property type="entry name" value="HTH_CRP_2"/>
    <property type="match status" value="1"/>
</dbReference>
<proteinExistence type="predicted"/>